<dbReference type="CDD" id="cd23820">
    <property type="entry name" value="RWD_RNF14"/>
    <property type="match status" value="1"/>
</dbReference>
<dbReference type="CTD" id="20199494"/>
<dbReference type="PROSITE" id="PS50089">
    <property type="entry name" value="ZF_RING_2"/>
    <property type="match status" value="1"/>
</dbReference>
<dbReference type="Pfam" id="PF05773">
    <property type="entry name" value="RWD"/>
    <property type="match status" value="1"/>
</dbReference>
<reference evidence="15 17" key="2">
    <citation type="journal article" date="2013" name="Nature">
        <title>Insights into bilaterian evolution from three spiralian genomes.</title>
        <authorList>
            <person name="Simakov O."/>
            <person name="Marletaz F."/>
            <person name="Cho S.J."/>
            <person name="Edsinger-Gonzales E."/>
            <person name="Havlak P."/>
            <person name="Hellsten U."/>
            <person name="Kuo D.H."/>
            <person name="Larsson T."/>
            <person name="Lv J."/>
            <person name="Arendt D."/>
            <person name="Savage R."/>
            <person name="Osoegawa K."/>
            <person name="de Jong P."/>
            <person name="Grimwood J."/>
            <person name="Chapman J.A."/>
            <person name="Shapiro H."/>
            <person name="Aerts A."/>
            <person name="Otillar R.P."/>
            <person name="Terry A.Y."/>
            <person name="Boore J.L."/>
            <person name="Grigoriev I.V."/>
            <person name="Lindberg D.R."/>
            <person name="Seaver E.C."/>
            <person name="Weisblat D.A."/>
            <person name="Putnam N.H."/>
            <person name="Rokhsar D.S."/>
        </authorList>
    </citation>
    <scope>NUCLEOTIDE SEQUENCE</scope>
</reference>
<keyword evidence="6" id="KW-0677">Repeat</keyword>
<comment type="similarity">
    <text evidence="10">Belongs to the RBR family. RNF14 subfamily.</text>
</comment>
<dbReference type="PROSITE" id="PS50908">
    <property type="entry name" value="RWD"/>
    <property type="match status" value="1"/>
</dbReference>
<dbReference type="EMBL" id="AMQM01001052">
    <property type="status" value="NOT_ANNOTATED_CDS"/>
    <property type="molecule type" value="Genomic_DNA"/>
</dbReference>
<feature type="domain" description="RING-type" evidence="12">
    <location>
        <begin position="165"/>
        <end position="214"/>
    </location>
</feature>
<evidence type="ECO:0000256" key="7">
    <source>
        <dbReference type="ARBA" id="ARBA00022771"/>
    </source>
</evidence>
<evidence type="ECO:0000313" key="16">
    <source>
        <dbReference type="EnsemblMetazoa" id="HelroP162245"/>
    </source>
</evidence>
<dbReference type="InterPro" id="IPR013083">
    <property type="entry name" value="Znf_RING/FYVE/PHD"/>
</dbReference>
<dbReference type="PROSITE" id="PS00518">
    <property type="entry name" value="ZF_RING_1"/>
    <property type="match status" value="1"/>
</dbReference>
<dbReference type="KEGG" id="hro:HELRODRAFT_162245"/>
<gene>
    <name evidence="16" type="primary">20199494</name>
    <name evidence="15" type="ORF">HELRODRAFT_162245</name>
</gene>
<dbReference type="InterPro" id="IPR031128">
    <property type="entry name" value="RNF14_RING-HC_Zfn"/>
</dbReference>
<dbReference type="EC" id="2.3.2.31" evidence="3"/>
<dbReference type="GO" id="GO:0061630">
    <property type="term" value="F:ubiquitin protein ligase activity"/>
    <property type="evidence" value="ECO:0000318"/>
    <property type="project" value="GO_Central"/>
</dbReference>
<dbReference type="OrthoDB" id="1431934at2759"/>
<dbReference type="PROSITE" id="PS51873">
    <property type="entry name" value="TRIAD"/>
    <property type="match status" value="1"/>
</dbReference>
<dbReference type="CDD" id="cd16628">
    <property type="entry name" value="RING-HC_RBR_RNF14"/>
    <property type="match status" value="1"/>
</dbReference>
<dbReference type="GO" id="GO:0006511">
    <property type="term" value="P:ubiquitin-dependent protein catabolic process"/>
    <property type="evidence" value="ECO:0000318"/>
    <property type="project" value="GO_Central"/>
</dbReference>
<evidence type="ECO:0000256" key="9">
    <source>
        <dbReference type="ARBA" id="ARBA00022833"/>
    </source>
</evidence>
<name>T1ESE4_HELRO</name>
<dbReference type="EMBL" id="KB097143">
    <property type="protein sequence ID" value="ESN98785.1"/>
    <property type="molecule type" value="Genomic_DNA"/>
</dbReference>
<evidence type="ECO:0000256" key="6">
    <source>
        <dbReference type="ARBA" id="ARBA00022737"/>
    </source>
</evidence>
<dbReference type="EnsemblMetazoa" id="HelroT162245">
    <property type="protein sequence ID" value="HelroP162245"/>
    <property type="gene ID" value="HelroG162245"/>
</dbReference>
<dbReference type="GO" id="GO:0000151">
    <property type="term" value="C:ubiquitin ligase complex"/>
    <property type="evidence" value="ECO:0000318"/>
    <property type="project" value="GO_Central"/>
</dbReference>
<evidence type="ECO:0000256" key="11">
    <source>
        <dbReference type="PROSITE-ProRule" id="PRU00175"/>
    </source>
</evidence>
<keyword evidence="17" id="KW-1185">Reference proteome</keyword>
<keyword evidence="9" id="KW-0862">Zinc</keyword>
<organism evidence="16 17">
    <name type="scientific">Helobdella robusta</name>
    <name type="common">Californian leech</name>
    <dbReference type="NCBI Taxonomy" id="6412"/>
    <lineage>
        <taxon>Eukaryota</taxon>
        <taxon>Metazoa</taxon>
        <taxon>Spiralia</taxon>
        <taxon>Lophotrochozoa</taxon>
        <taxon>Annelida</taxon>
        <taxon>Clitellata</taxon>
        <taxon>Hirudinea</taxon>
        <taxon>Rhynchobdellida</taxon>
        <taxon>Glossiphoniidae</taxon>
        <taxon>Helobdella</taxon>
    </lineage>
</organism>
<dbReference type="SUPFAM" id="SSF54495">
    <property type="entry name" value="UBC-like"/>
    <property type="match status" value="1"/>
</dbReference>
<dbReference type="InParanoid" id="T1ESE4"/>
<dbReference type="InterPro" id="IPR047548">
    <property type="entry name" value="Rcat_RBR_RNF14"/>
</dbReference>
<dbReference type="GO" id="GO:0008270">
    <property type="term" value="F:zinc ion binding"/>
    <property type="evidence" value="ECO:0007669"/>
    <property type="project" value="UniProtKB-KW"/>
</dbReference>
<evidence type="ECO:0000256" key="10">
    <source>
        <dbReference type="ARBA" id="ARBA00044508"/>
    </source>
</evidence>
<dbReference type="PANTHER" id="PTHR11685">
    <property type="entry name" value="RBR FAMILY RING FINGER AND IBR DOMAIN-CONTAINING"/>
    <property type="match status" value="1"/>
</dbReference>
<proteinExistence type="inferred from homology"/>
<dbReference type="HOGENOM" id="CLU_021364_2_0_1"/>
<evidence type="ECO:0000256" key="4">
    <source>
        <dbReference type="ARBA" id="ARBA00022679"/>
    </source>
</evidence>
<dbReference type="RefSeq" id="XP_009022752.1">
    <property type="nucleotide sequence ID" value="XM_009024504.1"/>
</dbReference>
<dbReference type="GO" id="GO:0031624">
    <property type="term" value="F:ubiquitin conjugating enzyme binding"/>
    <property type="evidence" value="ECO:0000318"/>
    <property type="project" value="GO_Central"/>
</dbReference>
<dbReference type="InterPro" id="IPR006575">
    <property type="entry name" value="RWD_dom"/>
</dbReference>
<dbReference type="SUPFAM" id="SSF57850">
    <property type="entry name" value="RING/U-box"/>
    <property type="match status" value="3"/>
</dbReference>
<keyword evidence="4" id="KW-0808">Transferase</keyword>
<comment type="catalytic activity">
    <reaction evidence="1">
        <text>[E2 ubiquitin-conjugating enzyme]-S-ubiquitinyl-L-cysteine + [acceptor protein]-L-lysine = [E2 ubiquitin-conjugating enzyme]-L-cysteine + [acceptor protein]-N(6)-ubiquitinyl-L-lysine.</text>
        <dbReference type="EC" id="2.3.2.31"/>
    </reaction>
</comment>
<evidence type="ECO:0000259" key="13">
    <source>
        <dbReference type="PROSITE" id="PS50908"/>
    </source>
</evidence>
<keyword evidence="7 11" id="KW-0863">Zinc-finger</keyword>
<evidence type="ECO:0000256" key="2">
    <source>
        <dbReference type="ARBA" id="ARBA00004906"/>
    </source>
</evidence>
<evidence type="ECO:0000313" key="15">
    <source>
        <dbReference type="EMBL" id="ESN98785.1"/>
    </source>
</evidence>
<keyword evidence="8" id="KW-0833">Ubl conjugation pathway</keyword>
<dbReference type="Gene3D" id="2.20.25.20">
    <property type="match status" value="1"/>
</dbReference>
<dbReference type="GO" id="GO:0005737">
    <property type="term" value="C:cytoplasm"/>
    <property type="evidence" value="ECO:0000318"/>
    <property type="project" value="GO_Central"/>
</dbReference>
<dbReference type="AlphaFoldDB" id="T1ESE4"/>
<dbReference type="InterPro" id="IPR044066">
    <property type="entry name" value="TRIAD_supradom"/>
</dbReference>
<dbReference type="FunFam" id="3.30.40.10:FF:000358">
    <property type="entry name" value="RBR-type E3 ubiquitin transferase"/>
    <property type="match status" value="1"/>
</dbReference>
<sequence>MDQCDEIIALKSIYGRSFHCDVDKKPYEGRLHVEINFPDSSSPITVSCNILDKENVVVLNRLSPIYLTFTLPPDYPSKCPPTYTLSCLWLTAEQIKSLRAALDAMWETNNNFVILYNWLTVLQTETSNILKLKFPLLQSEDKILKLTEYDLKRREKEFCCGIHDCQICFCEKSGYMCLKLSGCGHIFCKDCLKSFLDVQIKDGNVKSLQCLAEKCSTEINHSMVKSLVDAETFERYDRLLLKASLESMSDIAYCPRPWCACPVIMDRKNGMGSCQACQYTFCIYCKMGYHGVEKCRLKSEEMKRLYSKYMEATKSEQLELEKIYGKKMFMDILSQVETDNWLETNSKKCPNCKSNIEKNEGCNKMTCTKCKSFFCWLCLKQLDNFNPYSHYSDVKSKCYNQLYPPGGFPENNADDDFFYDFSDGEIDEFD</sequence>
<dbReference type="GeneID" id="20199494"/>
<dbReference type="Gene3D" id="3.30.40.10">
    <property type="entry name" value="Zinc/RING finger domain, C3HC4 (zinc finger)"/>
    <property type="match status" value="1"/>
</dbReference>
<dbReference type="SMART" id="SM00591">
    <property type="entry name" value="RWD"/>
    <property type="match status" value="1"/>
</dbReference>
<dbReference type="OMA" id="PRSWCQG"/>
<dbReference type="Pfam" id="PF22191">
    <property type="entry name" value="IBR_1"/>
    <property type="match status" value="1"/>
</dbReference>
<dbReference type="InterPro" id="IPR001841">
    <property type="entry name" value="Znf_RING"/>
</dbReference>
<dbReference type="Gene3D" id="3.10.110.10">
    <property type="entry name" value="Ubiquitin Conjugating Enzyme"/>
    <property type="match status" value="1"/>
</dbReference>
<evidence type="ECO:0000259" key="12">
    <source>
        <dbReference type="PROSITE" id="PS50089"/>
    </source>
</evidence>
<comment type="pathway">
    <text evidence="2">Protein modification; protein ubiquitination.</text>
</comment>
<dbReference type="CDD" id="cd20341">
    <property type="entry name" value="BRcat_RBR_RNF14"/>
    <property type="match status" value="1"/>
</dbReference>
<dbReference type="eggNOG" id="KOG1814">
    <property type="taxonomic scope" value="Eukaryota"/>
</dbReference>
<evidence type="ECO:0000256" key="8">
    <source>
        <dbReference type="ARBA" id="ARBA00022786"/>
    </source>
</evidence>
<reference evidence="16" key="3">
    <citation type="submission" date="2015-06" db="UniProtKB">
        <authorList>
            <consortium name="EnsemblMetazoa"/>
        </authorList>
    </citation>
    <scope>IDENTIFICATION</scope>
</reference>
<protein>
    <recommendedName>
        <fullName evidence="3">RBR-type E3 ubiquitin transferase</fullName>
        <ecNumber evidence="3">2.3.2.31</ecNumber>
    </recommendedName>
</protein>
<evidence type="ECO:0000256" key="1">
    <source>
        <dbReference type="ARBA" id="ARBA00001798"/>
    </source>
</evidence>
<dbReference type="InterPro" id="IPR016135">
    <property type="entry name" value="UBQ-conjugating_enzyme/RWD"/>
</dbReference>
<dbReference type="Pfam" id="PF01485">
    <property type="entry name" value="IBR"/>
    <property type="match status" value="1"/>
</dbReference>
<dbReference type="SMART" id="SM00647">
    <property type="entry name" value="IBR"/>
    <property type="match status" value="2"/>
</dbReference>
<dbReference type="InterPro" id="IPR031127">
    <property type="entry name" value="E3_UB_ligase_RBR"/>
</dbReference>
<feature type="domain" description="RING-type" evidence="14">
    <location>
        <begin position="161"/>
        <end position="402"/>
    </location>
</feature>
<evidence type="ECO:0000256" key="5">
    <source>
        <dbReference type="ARBA" id="ARBA00022723"/>
    </source>
</evidence>
<keyword evidence="5" id="KW-0479">Metal-binding</keyword>
<reference evidence="17" key="1">
    <citation type="submission" date="2012-12" db="EMBL/GenBank/DDBJ databases">
        <authorList>
            <person name="Hellsten U."/>
            <person name="Grimwood J."/>
            <person name="Chapman J.A."/>
            <person name="Shapiro H."/>
            <person name="Aerts A."/>
            <person name="Otillar R.P."/>
            <person name="Terry A.Y."/>
            <person name="Boore J.L."/>
            <person name="Simakov O."/>
            <person name="Marletaz F."/>
            <person name="Cho S.-J."/>
            <person name="Edsinger-Gonzales E."/>
            <person name="Havlak P."/>
            <person name="Kuo D.-H."/>
            <person name="Larsson T."/>
            <person name="Lv J."/>
            <person name="Arendt D."/>
            <person name="Savage R."/>
            <person name="Osoegawa K."/>
            <person name="de Jong P."/>
            <person name="Lindberg D.R."/>
            <person name="Seaver E.C."/>
            <person name="Weisblat D.A."/>
            <person name="Putnam N.H."/>
            <person name="Grigoriev I.V."/>
            <person name="Rokhsar D.S."/>
        </authorList>
    </citation>
    <scope>NUCLEOTIDE SEQUENCE</scope>
</reference>
<evidence type="ECO:0000256" key="3">
    <source>
        <dbReference type="ARBA" id="ARBA00012251"/>
    </source>
</evidence>
<accession>T1ESE4</accession>
<dbReference type="Gene3D" id="1.20.120.1750">
    <property type="match status" value="1"/>
</dbReference>
<dbReference type="InterPro" id="IPR002867">
    <property type="entry name" value="IBR_dom"/>
</dbReference>
<dbReference type="FunFam" id="1.20.120.1750:FF:000038">
    <property type="entry name" value="RBR-type E3 ubiquitin transferase"/>
    <property type="match status" value="1"/>
</dbReference>
<feature type="domain" description="RWD" evidence="13">
    <location>
        <begin position="5"/>
        <end position="129"/>
    </location>
</feature>
<dbReference type="GO" id="GO:0016567">
    <property type="term" value="P:protein ubiquitination"/>
    <property type="evidence" value="ECO:0007669"/>
    <property type="project" value="InterPro"/>
</dbReference>
<evidence type="ECO:0000313" key="17">
    <source>
        <dbReference type="Proteomes" id="UP000015101"/>
    </source>
</evidence>
<evidence type="ECO:0000259" key="14">
    <source>
        <dbReference type="PROSITE" id="PS51873"/>
    </source>
</evidence>
<dbReference type="CDD" id="cd20354">
    <property type="entry name" value="Rcat_RBR_RNF14"/>
    <property type="match status" value="1"/>
</dbReference>
<dbReference type="STRING" id="6412.T1ESE4"/>
<dbReference type="InterPro" id="IPR017907">
    <property type="entry name" value="Znf_RING_CS"/>
</dbReference>
<dbReference type="Proteomes" id="UP000015101">
    <property type="component" value="Unassembled WGS sequence"/>
</dbReference>